<evidence type="ECO:0000313" key="5">
    <source>
        <dbReference type="EMBL" id="OLR94775.1"/>
    </source>
</evidence>
<dbReference type="Pfam" id="PF13472">
    <property type="entry name" value="Lipase_GDSL_2"/>
    <property type="match status" value="1"/>
</dbReference>
<gene>
    <name evidence="5" type="ORF">BJP25_12960</name>
</gene>
<dbReference type="InterPro" id="IPR036514">
    <property type="entry name" value="SGNH_hydro_sf"/>
</dbReference>
<comment type="caution">
    <text evidence="5">The sequence shown here is derived from an EMBL/GenBank/DDBJ whole genome shotgun (WGS) entry which is preliminary data.</text>
</comment>
<dbReference type="AlphaFoldDB" id="A0A1Q9LRW3"/>
<evidence type="ECO:0000256" key="3">
    <source>
        <dbReference type="SAM" id="SignalP"/>
    </source>
</evidence>
<keyword evidence="3" id="KW-0732">Signal</keyword>
<keyword evidence="6" id="KW-1185">Reference proteome</keyword>
<protein>
    <recommendedName>
        <fullName evidence="4">SGNH hydrolase-type esterase domain-containing protein</fullName>
    </recommendedName>
</protein>
<dbReference type="SUPFAM" id="SSF52266">
    <property type="entry name" value="SGNH hydrolase"/>
    <property type="match status" value="1"/>
</dbReference>
<dbReference type="EMBL" id="MKQR01000007">
    <property type="protein sequence ID" value="OLR94775.1"/>
    <property type="molecule type" value="Genomic_DNA"/>
</dbReference>
<dbReference type="STRING" id="1193682.BJP25_12960"/>
<feature type="active site" evidence="1">
    <location>
        <position position="309"/>
    </location>
</feature>
<dbReference type="Gene3D" id="3.40.50.1110">
    <property type="entry name" value="SGNH hydrolase"/>
    <property type="match status" value="1"/>
</dbReference>
<organism evidence="5 6">
    <name type="scientific">Actinokineospora bangkokensis</name>
    <dbReference type="NCBI Taxonomy" id="1193682"/>
    <lineage>
        <taxon>Bacteria</taxon>
        <taxon>Bacillati</taxon>
        <taxon>Actinomycetota</taxon>
        <taxon>Actinomycetes</taxon>
        <taxon>Pseudonocardiales</taxon>
        <taxon>Pseudonocardiaceae</taxon>
        <taxon>Actinokineospora</taxon>
    </lineage>
</organism>
<sequence length="347" mass="35949">MFSTRTIGTAAAAVLVASLSTALALPAVSTTAVAVADERPTAVVSLGDSAISGEGAGDYEPGTNGENGDWCHRSANALIHKTALADRTVNLACSGADSANVSLADTTHYTEGSQARRLVRVATENRVTAVVLQVGANDEPAFADTIVGCGLKWLNPFGGNCSDALTAQWPQRLAAMAPRVEQAITDVKAAMREAGYADGSYRFVLTSYASPVTERMDPVTHGFDGCPLRLDDAEWGRTVAVPQFAEALRGVADRSGVSFLDFSRATEGREACSGTTGSEWQNRLLVDLKAIETGGLDAIGIHLAQQSFHPNARAHAQLGACVTEFVRSGAGSAACLAGADGALHAVS</sequence>
<dbReference type="GO" id="GO:0006629">
    <property type="term" value="P:lipid metabolic process"/>
    <property type="evidence" value="ECO:0007669"/>
    <property type="project" value="TreeGrafter"/>
</dbReference>
<evidence type="ECO:0000313" key="6">
    <source>
        <dbReference type="Proteomes" id="UP000186040"/>
    </source>
</evidence>
<dbReference type="GO" id="GO:0016788">
    <property type="term" value="F:hydrolase activity, acting on ester bonds"/>
    <property type="evidence" value="ECO:0007669"/>
    <property type="project" value="InterPro"/>
</dbReference>
<feature type="signal peptide" evidence="3">
    <location>
        <begin position="1"/>
        <end position="24"/>
    </location>
</feature>
<evidence type="ECO:0000256" key="2">
    <source>
        <dbReference type="PIRSR" id="PIRSR637460-2"/>
    </source>
</evidence>
<feature type="active site" description="Nucleophile" evidence="1">
    <location>
        <position position="49"/>
    </location>
</feature>
<dbReference type="InterPro" id="IPR013830">
    <property type="entry name" value="SGNH_hydro"/>
</dbReference>
<keyword evidence="2" id="KW-1015">Disulfide bond</keyword>
<dbReference type="InterPro" id="IPR037460">
    <property type="entry name" value="SEST-like"/>
</dbReference>
<evidence type="ECO:0000256" key="1">
    <source>
        <dbReference type="PIRSR" id="PIRSR637460-1"/>
    </source>
</evidence>
<proteinExistence type="predicted"/>
<dbReference type="PANTHER" id="PTHR37981">
    <property type="entry name" value="LIPASE 2"/>
    <property type="match status" value="1"/>
</dbReference>
<dbReference type="OrthoDB" id="3498399at2"/>
<feature type="disulfide bond" evidence="2">
    <location>
        <begin position="71"/>
        <end position="93"/>
    </location>
</feature>
<dbReference type="PANTHER" id="PTHR37981:SF1">
    <property type="entry name" value="SGNH HYDROLASE-TYPE ESTERASE DOMAIN-CONTAINING PROTEIN"/>
    <property type="match status" value="1"/>
</dbReference>
<accession>A0A1Q9LRW3</accession>
<feature type="chain" id="PRO_5039097750" description="SGNH hydrolase-type esterase domain-containing protein" evidence="3">
    <location>
        <begin position="25"/>
        <end position="347"/>
    </location>
</feature>
<dbReference type="Proteomes" id="UP000186040">
    <property type="component" value="Unassembled WGS sequence"/>
</dbReference>
<name>A0A1Q9LRW3_9PSEU</name>
<feature type="domain" description="SGNH hydrolase-type esterase" evidence="4">
    <location>
        <begin position="46"/>
        <end position="316"/>
    </location>
</feature>
<feature type="disulfide bond" evidence="2">
    <location>
        <begin position="149"/>
        <end position="161"/>
    </location>
</feature>
<reference evidence="5 6" key="1">
    <citation type="submission" date="2016-10" db="EMBL/GenBank/DDBJ databases">
        <title>The Draft Genome Sequence of Actinokineospora bangkokensis 44EHWT reveals the biosynthetic pathway of antifungal compounds Thailandins with unusual extender unit butylmalonyl-CoA.</title>
        <authorList>
            <person name="Greule A."/>
            <person name="Intra B."/>
            <person name="Flemming S."/>
            <person name="Rommel M.G."/>
            <person name="Panbangred W."/>
            <person name="Bechthold A."/>
        </authorList>
    </citation>
    <scope>NUCLEOTIDE SEQUENCE [LARGE SCALE GENOMIC DNA]</scope>
    <source>
        <strain evidence="5 6">44EHW</strain>
    </source>
</reference>
<evidence type="ECO:0000259" key="4">
    <source>
        <dbReference type="Pfam" id="PF13472"/>
    </source>
</evidence>